<accession>J0CUQ6</accession>
<dbReference type="eggNOG" id="ENOG502SPG5">
    <property type="taxonomic scope" value="Eukaryota"/>
</dbReference>
<protein>
    <recommendedName>
        <fullName evidence="3">Reverse transcriptase domain-containing protein</fullName>
    </recommendedName>
</protein>
<gene>
    <name evidence="1" type="ORF">AURDEDRAFT_31968</name>
</gene>
<evidence type="ECO:0000313" key="1">
    <source>
        <dbReference type="EMBL" id="EJD34078.1"/>
    </source>
</evidence>
<dbReference type="EMBL" id="JH688010">
    <property type="protein sequence ID" value="EJD34078.1"/>
    <property type="molecule type" value="Genomic_DNA"/>
</dbReference>
<feature type="non-terminal residue" evidence="1">
    <location>
        <position position="1"/>
    </location>
</feature>
<reference evidence="2" key="1">
    <citation type="journal article" date="2012" name="Science">
        <title>The Paleozoic origin of enzymatic lignin decomposition reconstructed from 31 fungal genomes.</title>
        <authorList>
            <person name="Floudas D."/>
            <person name="Binder M."/>
            <person name="Riley R."/>
            <person name="Barry K."/>
            <person name="Blanchette R.A."/>
            <person name="Henrissat B."/>
            <person name="Martinez A.T."/>
            <person name="Otillar R."/>
            <person name="Spatafora J.W."/>
            <person name="Yadav J.S."/>
            <person name="Aerts A."/>
            <person name="Benoit I."/>
            <person name="Boyd A."/>
            <person name="Carlson A."/>
            <person name="Copeland A."/>
            <person name="Coutinho P.M."/>
            <person name="de Vries R.P."/>
            <person name="Ferreira P."/>
            <person name="Findley K."/>
            <person name="Foster B."/>
            <person name="Gaskell J."/>
            <person name="Glotzer D."/>
            <person name="Gorecki P."/>
            <person name="Heitman J."/>
            <person name="Hesse C."/>
            <person name="Hori C."/>
            <person name="Igarashi K."/>
            <person name="Jurgens J.A."/>
            <person name="Kallen N."/>
            <person name="Kersten P."/>
            <person name="Kohler A."/>
            <person name="Kuees U."/>
            <person name="Kumar T.K.A."/>
            <person name="Kuo A."/>
            <person name="LaButti K."/>
            <person name="Larrondo L.F."/>
            <person name="Lindquist E."/>
            <person name="Ling A."/>
            <person name="Lombard V."/>
            <person name="Lucas S."/>
            <person name="Lundell T."/>
            <person name="Martin R."/>
            <person name="McLaughlin D.J."/>
            <person name="Morgenstern I."/>
            <person name="Morin E."/>
            <person name="Murat C."/>
            <person name="Nagy L.G."/>
            <person name="Nolan M."/>
            <person name="Ohm R.A."/>
            <person name="Patyshakuliyeva A."/>
            <person name="Rokas A."/>
            <person name="Ruiz-Duenas F.J."/>
            <person name="Sabat G."/>
            <person name="Salamov A."/>
            <person name="Samejima M."/>
            <person name="Schmutz J."/>
            <person name="Slot J.C."/>
            <person name="St John F."/>
            <person name="Stenlid J."/>
            <person name="Sun H."/>
            <person name="Sun S."/>
            <person name="Syed K."/>
            <person name="Tsang A."/>
            <person name="Wiebenga A."/>
            <person name="Young D."/>
            <person name="Pisabarro A."/>
            <person name="Eastwood D.C."/>
            <person name="Martin F."/>
            <person name="Cullen D."/>
            <person name="Grigoriev I.V."/>
            <person name="Hibbett D.S."/>
        </authorList>
    </citation>
    <scope>NUCLEOTIDE SEQUENCE [LARGE SCALE GENOMIC DNA]</scope>
    <source>
        <strain evidence="2">TFB10046</strain>
    </source>
</reference>
<organism evidence="1 2">
    <name type="scientific">Auricularia subglabra (strain TFB-10046 / SS5)</name>
    <name type="common">White-rot fungus</name>
    <name type="synonym">Auricularia delicata (strain TFB10046)</name>
    <dbReference type="NCBI Taxonomy" id="717982"/>
    <lineage>
        <taxon>Eukaryota</taxon>
        <taxon>Fungi</taxon>
        <taxon>Dikarya</taxon>
        <taxon>Basidiomycota</taxon>
        <taxon>Agaricomycotina</taxon>
        <taxon>Agaricomycetes</taxon>
        <taxon>Auriculariales</taxon>
        <taxon>Auriculariaceae</taxon>
        <taxon>Auricularia</taxon>
    </lineage>
</organism>
<dbReference type="InParanoid" id="J0CUQ6"/>
<name>J0CUQ6_AURST</name>
<proteinExistence type="predicted"/>
<dbReference type="AlphaFoldDB" id="J0CUQ6"/>
<evidence type="ECO:0008006" key="3">
    <source>
        <dbReference type="Google" id="ProtNLM"/>
    </source>
</evidence>
<keyword evidence="2" id="KW-1185">Reference proteome</keyword>
<dbReference type="Proteomes" id="UP000006514">
    <property type="component" value="Unassembled WGS sequence"/>
</dbReference>
<dbReference type="KEGG" id="adl:AURDEDRAFT_31968"/>
<dbReference type="OrthoDB" id="2205812at2759"/>
<sequence>LLRRSQLKGYEIKGLADRLIATLYADDTTVYLSAEDDYDALLELLEIWCRASGARFNVMKTEIIPMGKESFRRDLIQTRKTRPDATALPEGIRIAKDGEVTRILGSWPGNTKGNAAAWSTILDKIQDRLDRWSRFRPSMNGRSMISRAIIGGCTQFLTAAQGMPLDVEKKLDRMTLNFLWGESRKHPINMETLRQ</sequence>
<evidence type="ECO:0000313" key="2">
    <source>
        <dbReference type="Proteomes" id="UP000006514"/>
    </source>
</evidence>
<dbReference type="OMA" id="ELLEIWC"/>
<feature type="non-terminal residue" evidence="1">
    <location>
        <position position="195"/>
    </location>
</feature>